<organism evidence="1">
    <name type="scientific">Arundo donax</name>
    <name type="common">Giant reed</name>
    <name type="synonym">Donax arundinaceus</name>
    <dbReference type="NCBI Taxonomy" id="35708"/>
    <lineage>
        <taxon>Eukaryota</taxon>
        <taxon>Viridiplantae</taxon>
        <taxon>Streptophyta</taxon>
        <taxon>Embryophyta</taxon>
        <taxon>Tracheophyta</taxon>
        <taxon>Spermatophyta</taxon>
        <taxon>Magnoliopsida</taxon>
        <taxon>Liliopsida</taxon>
        <taxon>Poales</taxon>
        <taxon>Poaceae</taxon>
        <taxon>PACMAD clade</taxon>
        <taxon>Arundinoideae</taxon>
        <taxon>Arundineae</taxon>
        <taxon>Arundo</taxon>
    </lineage>
</organism>
<reference evidence="1" key="2">
    <citation type="journal article" date="2015" name="Data Brief">
        <title>Shoot transcriptome of the giant reed, Arundo donax.</title>
        <authorList>
            <person name="Barrero R.A."/>
            <person name="Guerrero F.D."/>
            <person name="Moolhuijzen P."/>
            <person name="Goolsby J.A."/>
            <person name="Tidwell J."/>
            <person name="Bellgard S.E."/>
            <person name="Bellgard M.I."/>
        </authorList>
    </citation>
    <scope>NUCLEOTIDE SEQUENCE</scope>
    <source>
        <tissue evidence="1">Shoot tissue taken approximately 20 cm above the soil surface</tissue>
    </source>
</reference>
<dbReference type="AlphaFoldDB" id="A0A0A9GAA6"/>
<accession>A0A0A9GAA6</accession>
<protein>
    <submittedName>
        <fullName evidence="1">Uncharacterized protein</fullName>
    </submittedName>
</protein>
<evidence type="ECO:0000313" key="1">
    <source>
        <dbReference type="EMBL" id="JAE19481.1"/>
    </source>
</evidence>
<dbReference type="EMBL" id="GBRH01178415">
    <property type="protein sequence ID" value="JAE19481.1"/>
    <property type="molecule type" value="Transcribed_RNA"/>
</dbReference>
<sequence>MNSGSRMNLYHCWQTSMHLTKVLTGSLKNIRSMRSLGRQFMMQSFSHRSFNLAFFRNHSKHNLAC</sequence>
<reference evidence="1" key="1">
    <citation type="submission" date="2014-09" db="EMBL/GenBank/DDBJ databases">
        <authorList>
            <person name="Magalhaes I.L.F."/>
            <person name="Oliveira U."/>
            <person name="Santos F.R."/>
            <person name="Vidigal T.H.D.A."/>
            <person name="Brescovit A.D."/>
            <person name="Santos A.J."/>
        </authorList>
    </citation>
    <scope>NUCLEOTIDE SEQUENCE</scope>
    <source>
        <tissue evidence="1">Shoot tissue taken approximately 20 cm above the soil surface</tissue>
    </source>
</reference>
<proteinExistence type="predicted"/>
<name>A0A0A9GAA6_ARUDO</name>